<keyword evidence="2" id="KW-1185">Reference proteome</keyword>
<accession>A0A8J5S6T6</accession>
<proteinExistence type="predicted"/>
<dbReference type="EMBL" id="JAAALK010000287">
    <property type="protein sequence ID" value="KAG8056575.1"/>
    <property type="molecule type" value="Genomic_DNA"/>
</dbReference>
<dbReference type="OrthoDB" id="668540at2759"/>
<evidence type="ECO:0000313" key="1">
    <source>
        <dbReference type="EMBL" id="KAG8056575.1"/>
    </source>
</evidence>
<dbReference type="Proteomes" id="UP000729402">
    <property type="component" value="Unassembled WGS sequence"/>
</dbReference>
<dbReference type="AlphaFoldDB" id="A0A8J5S6T6"/>
<reference evidence="1" key="1">
    <citation type="journal article" date="2021" name="bioRxiv">
        <title>Whole Genome Assembly and Annotation of Northern Wild Rice, Zizania palustris L., Supports a Whole Genome Duplication in the Zizania Genus.</title>
        <authorList>
            <person name="Haas M."/>
            <person name="Kono T."/>
            <person name="Macchietto M."/>
            <person name="Millas R."/>
            <person name="McGilp L."/>
            <person name="Shao M."/>
            <person name="Duquette J."/>
            <person name="Hirsch C.N."/>
            <person name="Kimball J."/>
        </authorList>
    </citation>
    <scope>NUCLEOTIDE SEQUENCE</scope>
    <source>
        <tissue evidence="1">Fresh leaf tissue</tissue>
    </source>
</reference>
<evidence type="ECO:0008006" key="3">
    <source>
        <dbReference type="Google" id="ProtNLM"/>
    </source>
</evidence>
<sequence>MVLHTLFHAPHNDAQPLAKVIIFYATDIMDSNIGQHLLSSILNHCSDTLHEAIITRITQNRDRSVDVVKMIRSCKSRKSCQIVRDAIMPWMAPSRIQGLL</sequence>
<reference evidence="1" key="2">
    <citation type="submission" date="2021-02" db="EMBL/GenBank/DDBJ databases">
        <authorList>
            <person name="Kimball J.A."/>
            <person name="Haas M.W."/>
            <person name="Macchietto M."/>
            <person name="Kono T."/>
            <person name="Duquette J."/>
            <person name="Shao M."/>
        </authorList>
    </citation>
    <scope>NUCLEOTIDE SEQUENCE</scope>
    <source>
        <tissue evidence="1">Fresh leaf tissue</tissue>
    </source>
</reference>
<gene>
    <name evidence="1" type="ORF">GUJ93_ZPchr0002g23912</name>
</gene>
<evidence type="ECO:0000313" key="2">
    <source>
        <dbReference type="Proteomes" id="UP000729402"/>
    </source>
</evidence>
<organism evidence="1 2">
    <name type="scientific">Zizania palustris</name>
    <name type="common">Northern wild rice</name>
    <dbReference type="NCBI Taxonomy" id="103762"/>
    <lineage>
        <taxon>Eukaryota</taxon>
        <taxon>Viridiplantae</taxon>
        <taxon>Streptophyta</taxon>
        <taxon>Embryophyta</taxon>
        <taxon>Tracheophyta</taxon>
        <taxon>Spermatophyta</taxon>
        <taxon>Magnoliopsida</taxon>
        <taxon>Liliopsida</taxon>
        <taxon>Poales</taxon>
        <taxon>Poaceae</taxon>
        <taxon>BOP clade</taxon>
        <taxon>Oryzoideae</taxon>
        <taxon>Oryzeae</taxon>
        <taxon>Zizaniinae</taxon>
        <taxon>Zizania</taxon>
    </lineage>
</organism>
<comment type="caution">
    <text evidence="1">The sequence shown here is derived from an EMBL/GenBank/DDBJ whole genome shotgun (WGS) entry which is preliminary data.</text>
</comment>
<protein>
    <recommendedName>
        <fullName evidence="3">PUM-HD domain-containing protein</fullName>
    </recommendedName>
</protein>
<name>A0A8J5S6T6_ZIZPA</name>